<reference evidence="2" key="1">
    <citation type="submission" date="2021-01" db="EMBL/GenBank/DDBJ databases">
        <title>Tabrizicola alba sp. nov. a motile alkaliphilic bacterium isolated from a soda lake.</title>
        <authorList>
            <person name="Szuroczki S."/>
            <person name="Abbaszade G."/>
            <person name="Schumann P."/>
            <person name="Toth E."/>
        </authorList>
    </citation>
    <scope>NUCLEOTIDE SEQUENCE</scope>
    <source>
        <strain evidence="2">DMG-N-6</strain>
    </source>
</reference>
<evidence type="ECO:0000313" key="3">
    <source>
        <dbReference type="Proteomes" id="UP000648908"/>
    </source>
</evidence>
<proteinExistence type="predicted"/>
<dbReference type="AlphaFoldDB" id="A0A8K0XZK9"/>
<sequence>MMNRVLAWAAFAVFCAFLGILVTKVQRLDLTIIVGLTVLLALWDTVRATRGDKPKG</sequence>
<feature type="transmembrane region" description="Helical" evidence="1">
    <location>
        <begin position="5"/>
        <end position="22"/>
    </location>
</feature>
<keyword evidence="3" id="KW-1185">Reference proteome</keyword>
<dbReference type="RefSeq" id="WP_202686794.1">
    <property type="nucleotide sequence ID" value="NZ_JAESVN010000001.1"/>
</dbReference>
<dbReference type="Proteomes" id="UP000648908">
    <property type="component" value="Unassembled WGS sequence"/>
</dbReference>
<feature type="transmembrane region" description="Helical" evidence="1">
    <location>
        <begin position="28"/>
        <end position="46"/>
    </location>
</feature>
<organism evidence="2 3">
    <name type="scientific">Szabonella alba</name>
    <dbReference type="NCBI Taxonomy" id="2804194"/>
    <lineage>
        <taxon>Bacteria</taxon>
        <taxon>Pseudomonadati</taxon>
        <taxon>Pseudomonadota</taxon>
        <taxon>Alphaproteobacteria</taxon>
        <taxon>Rhodobacterales</taxon>
        <taxon>Paracoccaceae</taxon>
        <taxon>Szabonella</taxon>
    </lineage>
</organism>
<keyword evidence="1" id="KW-1133">Transmembrane helix</keyword>
<dbReference type="EMBL" id="JAESVN010000001">
    <property type="protein sequence ID" value="MBL4916158.1"/>
    <property type="molecule type" value="Genomic_DNA"/>
</dbReference>
<accession>A0A8K0XZK9</accession>
<comment type="caution">
    <text evidence="2">The sequence shown here is derived from an EMBL/GenBank/DDBJ whole genome shotgun (WGS) entry which is preliminary data.</text>
</comment>
<evidence type="ECO:0000256" key="1">
    <source>
        <dbReference type="SAM" id="Phobius"/>
    </source>
</evidence>
<protein>
    <submittedName>
        <fullName evidence="2">Uncharacterized protein</fullName>
    </submittedName>
</protein>
<keyword evidence="1" id="KW-0472">Membrane</keyword>
<name>A0A8K0XZK9_9RHOB</name>
<gene>
    <name evidence="2" type="ORF">JL811_02900</name>
</gene>
<evidence type="ECO:0000313" key="2">
    <source>
        <dbReference type="EMBL" id="MBL4916158.1"/>
    </source>
</evidence>
<keyword evidence="1" id="KW-0812">Transmembrane</keyword>